<evidence type="ECO:0000256" key="2">
    <source>
        <dbReference type="ARBA" id="ARBA00023002"/>
    </source>
</evidence>
<dbReference type="Gene3D" id="3.40.309.10">
    <property type="entry name" value="Aldehyde Dehydrogenase, Chain A, domain 2"/>
    <property type="match status" value="1"/>
</dbReference>
<dbReference type="EMBL" id="FPBH01000001">
    <property type="protein sequence ID" value="SFT49506.1"/>
    <property type="molecule type" value="Genomic_DNA"/>
</dbReference>
<evidence type="ECO:0000256" key="3">
    <source>
        <dbReference type="PROSITE-ProRule" id="PRU10007"/>
    </source>
</evidence>
<dbReference type="InterPro" id="IPR016160">
    <property type="entry name" value="Ald_DH_CS_CYS"/>
</dbReference>
<dbReference type="Gene3D" id="3.40.605.10">
    <property type="entry name" value="Aldehyde Dehydrogenase, Chain A, domain 1"/>
    <property type="match status" value="1"/>
</dbReference>
<dbReference type="InterPro" id="IPR016161">
    <property type="entry name" value="Ald_DH/histidinol_DH"/>
</dbReference>
<dbReference type="RefSeq" id="WP_093632705.1">
    <property type="nucleotide sequence ID" value="NZ_FPBH01000001.1"/>
</dbReference>
<organism evidence="6 7">
    <name type="scientific">Paraburkholderia aspalathi</name>
    <dbReference type="NCBI Taxonomy" id="1324617"/>
    <lineage>
        <taxon>Bacteria</taxon>
        <taxon>Pseudomonadati</taxon>
        <taxon>Pseudomonadota</taxon>
        <taxon>Betaproteobacteria</taxon>
        <taxon>Burkholderiales</taxon>
        <taxon>Burkholderiaceae</taxon>
        <taxon>Paraburkholderia</taxon>
    </lineage>
</organism>
<dbReference type="GO" id="GO:0004030">
    <property type="term" value="F:aldehyde dehydrogenase [NAD(P)+] activity"/>
    <property type="evidence" value="ECO:0007669"/>
    <property type="project" value="UniProtKB-ARBA"/>
</dbReference>
<accession>A0A1I6YG48</accession>
<dbReference type="InterPro" id="IPR029510">
    <property type="entry name" value="Ald_DH_CS_GLU"/>
</dbReference>
<dbReference type="InterPro" id="IPR015590">
    <property type="entry name" value="Aldehyde_DH_dom"/>
</dbReference>
<dbReference type="PROSITE" id="PS00070">
    <property type="entry name" value="ALDEHYDE_DEHYDR_CYS"/>
    <property type="match status" value="1"/>
</dbReference>
<dbReference type="InterPro" id="IPR016163">
    <property type="entry name" value="Ald_DH_C"/>
</dbReference>
<sequence>MQQFTLSEFTAAAAKLKPETRAFIDGRFVSARSGKTFATINPATGKELAQVAECDAADVDLAVIAARRSFDSGVWSAMPPKARKKILLRFADLMERETEELALLEVLDNGKPISDARSVDVPDAIETLRWHAEAIDKIYDQVSPTSADVVSMIVREPIGVVGAVLPWNFPIFVAMWKLAPALAGGNSIVIKPAEQTSLTAIKLAALAAEAGLPNGVLNVVPGFGETAGQAIGRHMDVDCVSFTGSGEVGRYFLRYAAESNIKRVVLELGGKSPAIVMEDVGDLKAVANQIATGILFCQGENCSAGSRLIVQKGVKDRLLDTLTQTFQEWTVGNPLDPSTRVGAMIEEAHMKRVLSYIDAGREGGARVLLGGQRALTDTGGFFVEPTIFDGVRNDMRIAQEEIFGPVLSVIEVADADEAVRVANDTNYGLASSLYTDNLHVAHKVARALKAGTVSVNCFSEGDMGVPFGGYKQSGFGGRDKGIAAHDQYLQTKSIWIQLH</sequence>
<dbReference type="InterPro" id="IPR016162">
    <property type="entry name" value="Ald_DH_N"/>
</dbReference>
<name>A0A1I6YG48_9BURK</name>
<dbReference type="Proteomes" id="UP000198844">
    <property type="component" value="Unassembled WGS sequence"/>
</dbReference>
<dbReference type="FunFam" id="3.40.309.10:FF:000012">
    <property type="entry name" value="Betaine aldehyde dehydrogenase"/>
    <property type="match status" value="1"/>
</dbReference>
<evidence type="ECO:0000313" key="7">
    <source>
        <dbReference type="Proteomes" id="UP000198844"/>
    </source>
</evidence>
<evidence type="ECO:0000313" key="6">
    <source>
        <dbReference type="EMBL" id="SFT49506.1"/>
    </source>
</evidence>
<proteinExistence type="inferred from homology"/>
<comment type="similarity">
    <text evidence="1 4">Belongs to the aldehyde dehydrogenase family.</text>
</comment>
<dbReference type="Pfam" id="PF00171">
    <property type="entry name" value="Aldedh"/>
    <property type="match status" value="1"/>
</dbReference>
<dbReference type="PANTHER" id="PTHR11699">
    <property type="entry name" value="ALDEHYDE DEHYDROGENASE-RELATED"/>
    <property type="match status" value="1"/>
</dbReference>
<gene>
    <name evidence="6" type="ORF">SAMN05192563_1001483</name>
</gene>
<feature type="active site" evidence="3">
    <location>
        <position position="267"/>
    </location>
</feature>
<dbReference type="FunFam" id="3.40.605.10:FF:000001">
    <property type="entry name" value="Aldehyde dehydrogenase 1"/>
    <property type="match status" value="1"/>
</dbReference>
<dbReference type="SUPFAM" id="SSF53720">
    <property type="entry name" value="ALDH-like"/>
    <property type="match status" value="1"/>
</dbReference>
<dbReference type="OrthoDB" id="6187633at2"/>
<dbReference type="PROSITE" id="PS00687">
    <property type="entry name" value="ALDEHYDE_DEHYDR_GLU"/>
    <property type="match status" value="1"/>
</dbReference>
<keyword evidence="2 4" id="KW-0560">Oxidoreductase</keyword>
<protein>
    <submittedName>
        <fullName evidence="6">Gamma-glutamyl-gamma-aminobutyraldehyde dehydrogenase</fullName>
    </submittedName>
</protein>
<dbReference type="AlphaFoldDB" id="A0A1I6YG48"/>
<feature type="domain" description="Aldehyde dehydrogenase" evidence="5">
    <location>
        <begin position="28"/>
        <end position="494"/>
    </location>
</feature>
<evidence type="ECO:0000256" key="1">
    <source>
        <dbReference type="ARBA" id="ARBA00009986"/>
    </source>
</evidence>
<reference evidence="6 7" key="1">
    <citation type="submission" date="2016-10" db="EMBL/GenBank/DDBJ databases">
        <authorList>
            <person name="de Groot N.N."/>
        </authorList>
    </citation>
    <scope>NUCLEOTIDE SEQUENCE [LARGE SCALE GENOMIC DNA]</scope>
    <source>
        <strain evidence="6 7">LMG 27731</strain>
    </source>
</reference>
<evidence type="ECO:0000259" key="5">
    <source>
        <dbReference type="Pfam" id="PF00171"/>
    </source>
</evidence>
<dbReference type="CDD" id="cd07112">
    <property type="entry name" value="ALDH_GABALDH-PuuC"/>
    <property type="match status" value="1"/>
</dbReference>
<evidence type="ECO:0000256" key="4">
    <source>
        <dbReference type="RuleBase" id="RU003345"/>
    </source>
</evidence>